<dbReference type="SMART" id="SM00028">
    <property type="entry name" value="TPR"/>
    <property type="match status" value="7"/>
</dbReference>
<dbReference type="SUPFAM" id="SSF48452">
    <property type="entry name" value="TPR-like"/>
    <property type="match status" value="1"/>
</dbReference>
<dbReference type="AlphaFoldDB" id="A6H1N7"/>
<evidence type="ECO:0000313" key="3">
    <source>
        <dbReference type="Proteomes" id="UP000006394"/>
    </source>
</evidence>
<dbReference type="InterPro" id="IPR011990">
    <property type="entry name" value="TPR-like_helical_dom_sf"/>
</dbReference>
<accession>A6H1N7</accession>
<dbReference type="Proteomes" id="UP000006394">
    <property type="component" value="Chromosome"/>
</dbReference>
<dbReference type="PANTHER" id="PTHR12558:SF44">
    <property type="entry name" value="TETRATRICOPEPTIDE REPEAT-CONTAINING PROTEIN"/>
    <property type="match status" value="1"/>
</dbReference>
<dbReference type="SUPFAM" id="SSF81901">
    <property type="entry name" value="HCP-like"/>
    <property type="match status" value="1"/>
</dbReference>
<protein>
    <recommendedName>
        <fullName evidence="4">Tetratricopeptide repeat family protein</fullName>
    </recommendedName>
</protein>
<keyword evidence="3" id="KW-1185">Reference proteome</keyword>
<dbReference type="RefSeq" id="WP_011964295.1">
    <property type="nucleotide sequence ID" value="NC_009613.3"/>
</dbReference>
<proteinExistence type="predicted"/>
<name>A6H1N7_FLAPJ</name>
<dbReference type="InterPro" id="IPR019734">
    <property type="entry name" value="TPR_rpt"/>
</dbReference>
<dbReference type="HOGENOM" id="CLU_032900_1_0_10"/>
<dbReference type="GO" id="GO:0051301">
    <property type="term" value="P:cell division"/>
    <property type="evidence" value="ECO:0007669"/>
    <property type="project" value="TreeGrafter"/>
</dbReference>
<evidence type="ECO:0008006" key="4">
    <source>
        <dbReference type="Google" id="ProtNLM"/>
    </source>
</evidence>
<dbReference type="EnsemblBacteria" id="CAL44261">
    <property type="protein sequence ID" value="CAL44261"/>
    <property type="gene ID" value="FP2205"/>
</dbReference>
<reference evidence="2 3" key="1">
    <citation type="journal article" date="2007" name="Nat. Biotechnol.">
        <title>Complete genome sequence of the fish pathogen Flavobacterium psychrophilum.</title>
        <authorList>
            <person name="Duchaud E."/>
            <person name="Boussaha M."/>
            <person name="Loux V."/>
            <person name="Bernardet J.F."/>
            <person name="Michel C."/>
            <person name="Kerouault B."/>
            <person name="Mondot S."/>
            <person name="Nicolas P."/>
            <person name="Bossy R."/>
            <person name="Caron C."/>
            <person name="Bessieres P."/>
            <person name="Gibrat J.F."/>
            <person name="Claverol S."/>
            <person name="Dumetz F."/>
            <person name="Le Henaff M."/>
            <person name="Benmansour A."/>
        </authorList>
    </citation>
    <scope>NUCLEOTIDE SEQUENCE [LARGE SCALE GENOMIC DNA]</scope>
    <source>
        <strain evidence="3">ATCC 49511 / DSM 21280 / CIP 103535 / JIP02/86</strain>
    </source>
</reference>
<dbReference type="PATRIC" id="fig|402612.5.peg.2252"/>
<dbReference type="GeneID" id="66553308"/>
<feature type="signal peptide" evidence="1">
    <location>
        <begin position="1"/>
        <end position="20"/>
    </location>
</feature>
<gene>
    <name evidence="2" type="ordered locus">FP2205</name>
</gene>
<dbReference type="EMBL" id="AM398681">
    <property type="protein sequence ID" value="CAL44261.1"/>
    <property type="molecule type" value="Genomic_DNA"/>
</dbReference>
<organism evidence="2 3">
    <name type="scientific">Flavobacterium psychrophilum (strain ATCC 49511 / DSM 21280 / CIP 103535 / JIP02/86)</name>
    <dbReference type="NCBI Taxonomy" id="402612"/>
    <lineage>
        <taxon>Bacteria</taxon>
        <taxon>Pseudomonadati</taxon>
        <taxon>Bacteroidota</taxon>
        <taxon>Flavobacteriia</taxon>
        <taxon>Flavobacteriales</taxon>
        <taxon>Flavobacteriaceae</taxon>
        <taxon>Flavobacterium</taxon>
    </lineage>
</organism>
<dbReference type="eggNOG" id="COG0457">
    <property type="taxonomic scope" value="Bacteria"/>
</dbReference>
<sequence>MNKVKFLSITLVAFSLSSYAQEVELAKKAIDGEQYEKAKSILKTAIQTKPDNGKIAFLLGSVYLQQSQQDSAKIFFQKGLAAKEFASFNYIGLGQLDLNSGNVEAAQFNFDQATKDIKKKDIEQFIYIGKAFTNAEKPDFKKAIANLTKAKTINPNDAQTQMALGDAYYGDRNQNDAYAAYSNAFVADPTLISAKMQLGVLLKGAKAFAEAKSALDGVVAIDSNYGPVYRELAETYYQWGTNDKTKYKEYTAKGLEYYEKYMTLTDYSLVSRFRHAEFLILAKDYKALEKEAEEMKKLDKVNPRIFRYLGYALYENGNADGAIKALTDYTSNPTNKIIGRDYLYLGLAQLRNATPAPVAPETKSVINEALFQTAVANFRKAVDLDKPMANDLNEIGKKYFEQKQYKHAAAIYEVATSNPNSKNYLYDNFYLGYALYFDNSDKESSKIDIVALKKADKAFDNVSIASPTTQDAYIYRARVNSLMQNDVVAKEQMAKSYEDYIRVVNEKGAIELDKPANKTKFVEAYQNLALHNKKDKIKATEYIAKALVLEPTNSDSLNIQKGLK</sequence>
<keyword evidence="1" id="KW-0732">Signal</keyword>
<evidence type="ECO:0000256" key="1">
    <source>
        <dbReference type="SAM" id="SignalP"/>
    </source>
</evidence>
<dbReference type="Pfam" id="PF14559">
    <property type="entry name" value="TPR_19"/>
    <property type="match status" value="1"/>
</dbReference>
<dbReference type="Gene3D" id="1.25.40.10">
    <property type="entry name" value="Tetratricopeptide repeat domain"/>
    <property type="match status" value="3"/>
</dbReference>
<evidence type="ECO:0000313" key="2">
    <source>
        <dbReference type="EMBL" id="CAL44261.1"/>
    </source>
</evidence>
<dbReference type="KEGG" id="fps:FP2205"/>
<dbReference type="STRING" id="402612.FP2205"/>
<feature type="chain" id="PRO_5002696135" description="Tetratricopeptide repeat family protein" evidence="1">
    <location>
        <begin position="21"/>
        <end position="564"/>
    </location>
</feature>
<dbReference type="OrthoDB" id="638548at2"/>
<dbReference type="PANTHER" id="PTHR12558">
    <property type="entry name" value="CELL DIVISION CYCLE 16,23,27"/>
    <property type="match status" value="1"/>
</dbReference>